<evidence type="ECO:0000256" key="5">
    <source>
        <dbReference type="SAM" id="MobiDB-lite"/>
    </source>
</evidence>
<accession>A0A830C5U3</accession>
<gene>
    <name evidence="6" type="ORF">PHJA_001290300</name>
</gene>
<dbReference type="InterPro" id="IPR037503">
    <property type="entry name" value="Fcf1_PIN"/>
</dbReference>
<dbReference type="Gene3D" id="3.40.50.1010">
    <property type="entry name" value="5'-nuclease"/>
    <property type="match status" value="2"/>
</dbReference>
<dbReference type="GO" id="GO:0006364">
    <property type="term" value="P:rRNA processing"/>
    <property type="evidence" value="ECO:0007669"/>
    <property type="project" value="UniProtKB-KW"/>
</dbReference>
<evidence type="ECO:0000256" key="3">
    <source>
        <dbReference type="ARBA" id="ARBA00022552"/>
    </source>
</evidence>
<proteinExistence type="predicted"/>
<protein>
    <submittedName>
        <fullName evidence="6">rRNA-processing protein fcf1 homolog</fullName>
    </submittedName>
</protein>
<comment type="caution">
    <text evidence="6">The sequence shown here is derived from an EMBL/GenBank/DDBJ whole genome shotgun (WGS) entry which is preliminary data.</text>
</comment>
<evidence type="ECO:0000256" key="1">
    <source>
        <dbReference type="ARBA" id="ARBA00004604"/>
    </source>
</evidence>
<comment type="subcellular location">
    <subcellularLocation>
        <location evidence="1">Nucleus</location>
        <location evidence="1">Nucleolus</location>
    </subcellularLocation>
</comment>
<evidence type="ECO:0000256" key="4">
    <source>
        <dbReference type="ARBA" id="ARBA00023242"/>
    </source>
</evidence>
<dbReference type="CDD" id="cd09864">
    <property type="entry name" value="PIN_Fcf1-like"/>
    <property type="match status" value="1"/>
</dbReference>
<keyword evidence="7" id="KW-1185">Reference proteome</keyword>
<evidence type="ECO:0000256" key="2">
    <source>
        <dbReference type="ARBA" id="ARBA00022517"/>
    </source>
</evidence>
<keyword evidence="2" id="KW-0690">Ribosome biogenesis</keyword>
<dbReference type="OrthoDB" id="76105at2759"/>
<sequence length="363" mass="41069">MGKAKKAPKFAVMKKIVTRKALKHYKEEILNPNKKDLTKEKLAKNVPQVSSALYFNHNTALGPPYRVLVDTNFINFSIQNKLDLEKGMMDCLYAKCTPCITDCVMAELEKLGQKYRVALRHHKCYIVATCDRDLKRRIRKVPGVPIMYITQHRYSIERLPEATIGGGHTNLLPCDEAPYPDPIHQGFTADKLADILVNLTSPASEMGRLVSEGYVLAPGDETMAKLTADQLSNPGAPEQIIYYHLIPEYQTEESMYNAVRRFGTVKYDTPRLPHKMVTKEADGSVRSLNVEYDDEATDVEQQALLPSVRDPKLWMVKVIPDSLSWTNNSRITFLTKWHEVSDILEHGPTPGPPRPDCRSHGHT</sequence>
<dbReference type="Proteomes" id="UP000653305">
    <property type="component" value="Unassembled WGS sequence"/>
</dbReference>
<dbReference type="AlphaFoldDB" id="A0A830C5U3"/>
<dbReference type="InterPro" id="IPR006984">
    <property type="entry name" value="Fcf1/UTP23"/>
</dbReference>
<dbReference type="PANTHER" id="PTHR12416">
    <property type="entry name" value="RRNA-PROCESSING PROTEIN UTP23 HOMOLOG"/>
    <property type="match status" value="1"/>
</dbReference>
<organism evidence="6 7">
    <name type="scientific">Phtheirospermum japonicum</name>
    <dbReference type="NCBI Taxonomy" id="374723"/>
    <lineage>
        <taxon>Eukaryota</taxon>
        <taxon>Viridiplantae</taxon>
        <taxon>Streptophyta</taxon>
        <taxon>Embryophyta</taxon>
        <taxon>Tracheophyta</taxon>
        <taxon>Spermatophyta</taxon>
        <taxon>Magnoliopsida</taxon>
        <taxon>eudicotyledons</taxon>
        <taxon>Gunneridae</taxon>
        <taxon>Pentapetalae</taxon>
        <taxon>asterids</taxon>
        <taxon>lamiids</taxon>
        <taxon>Lamiales</taxon>
        <taxon>Orobanchaceae</taxon>
        <taxon>Orobanchaceae incertae sedis</taxon>
        <taxon>Phtheirospermum</taxon>
    </lineage>
</organism>
<dbReference type="SUPFAM" id="SSF88723">
    <property type="entry name" value="PIN domain-like"/>
    <property type="match status" value="1"/>
</dbReference>
<keyword evidence="3" id="KW-0698">rRNA processing</keyword>
<name>A0A830C5U3_9LAMI</name>
<dbReference type="GO" id="GO:0032040">
    <property type="term" value="C:small-subunit processome"/>
    <property type="evidence" value="ECO:0007669"/>
    <property type="project" value="InterPro"/>
</dbReference>
<keyword evidence="4" id="KW-0539">Nucleus</keyword>
<evidence type="ECO:0000313" key="7">
    <source>
        <dbReference type="Proteomes" id="UP000653305"/>
    </source>
</evidence>
<feature type="region of interest" description="Disordered" evidence="5">
    <location>
        <begin position="344"/>
        <end position="363"/>
    </location>
</feature>
<dbReference type="EMBL" id="BMAC01000246">
    <property type="protein sequence ID" value="GFP91463.1"/>
    <property type="molecule type" value="Genomic_DNA"/>
</dbReference>
<reference evidence="6" key="1">
    <citation type="submission" date="2020-07" db="EMBL/GenBank/DDBJ databases">
        <title>Ethylene signaling mediates host invasion by parasitic plants.</title>
        <authorList>
            <person name="Yoshida S."/>
        </authorList>
    </citation>
    <scope>NUCLEOTIDE SEQUENCE</scope>
    <source>
        <strain evidence="6">Okayama</strain>
    </source>
</reference>
<dbReference type="Pfam" id="PF04900">
    <property type="entry name" value="Fcf1"/>
    <property type="match status" value="1"/>
</dbReference>
<evidence type="ECO:0000313" key="6">
    <source>
        <dbReference type="EMBL" id="GFP91463.1"/>
    </source>
</evidence>
<dbReference type="InterPro" id="IPR029060">
    <property type="entry name" value="PIN-like_dom_sf"/>
</dbReference>